<evidence type="ECO:0000313" key="1">
    <source>
        <dbReference type="EMBL" id="GAA3537679.1"/>
    </source>
</evidence>
<proteinExistence type="predicted"/>
<dbReference type="EMBL" id="BAABAA010000001">
    <property type="protein sequence ID" value="GAA3537679.1"/>
    <property type="molecule type" value="Genomic_DNA"/>
</dbReference>
<organism evidence="1 2">
    <name type="scientific">Kribbella ginsengisoli</name>
    <dbReference type="NCBI Taxonomy" id="363865"/>
    <lineage>
        <taxon>Bacteria</taxon>
        <taxon>Bacillati</taxon>
        <taxon>Actinomycetota</taxon>
        <taxon>Actinomycetes</taxon>
        <taxon>Propionibacteriales</taxon>
        <taxon>Kribbellaceae</taxon>
        <taxon>Kribbella</taxon>
    </lineage>
</organism>
<dbReference type="Proteomes" id="UP001501222">
    <property type="component" value="Unassembled WGS sequence"/>
</dbReference>
<gene>
    <name evidence="1" type="ORF">GCM10022235_01360</name>
</gene>
<name>A0ABP6VQY6_9ACTN</name>
<reference evidence="2" key="1">
    <citation type="journal article" date="2019" name="Int. J. Syst. Evol. Microbiol.">
        <title>The Global Catalogue of Microorganisms (GCM) 10K type strain sequencing project: providing services to taxonomists for standard genome sequencing and annotation.</title>
        <authorList>
            <consortium name="The Broad Institute Genomics Platform"/>
            <consortium name="The Broad Institute Genome Sequencing Center for Infectious Disease"/>
            <person name="Wu L."/>
            <person name="Ma J."/>
        </authorList>
    </citation>
    <scope>NUCLEOTIDE SEQUENCE [LARGE SCALE GENOMIC DNA]</scope>
    <source>
        <strain evidence="2">JCM 16928</strain>
    </source>
</reference>
<accession>A0ABP6VQY6</accession>
<comment type="caution">
    <text evidence="1">The sequence shown here is derived from an EMBL/GenBank/DDBJ whole genome shotgun (WGS) entry which is preliminary data.</text>
</comment>
<protein>
    <recommendedName>
        <fullName evidence="3">SH3 domain-containing protein</fullName>
    </recommendedName>
</protein>
<evidence type="ECO:0000313" key="2">
    <source>
        <dbReference type="Proteomes" id="UP001501222"/>
    </source>
</evidence>
<sequence length="97" mass="10922">MGRRGQRLARGHLDKAAAEQMKTDLDLQFNAHGPRPADEIRSVDPPQPVEHLVAWESGELDAWLREGGQWLGRVRDRDGHLAWIPQSDLRPAGQETP</sequence>
<evidence type="ECO:0008006" key="3">
    <source>
        <dbReference type="Google" id="ProtNLM"/>
    </source>
</evidence>
<keyword evidence="2" id="KW-1185">Reference proteome</keyword>